<evidence type="ECO:0000313" key="2">
    <source>
        <dbReference type="Proteomes" id="UP000314294"/>
    </source>
</evidence>
<proteinExistence type="predicted"/>
<reference evidence="1 2" key="1">
    <citation type="submission" date="2019-03" db="EMBL/GenBank/DDBJ databases">
        <title>First draft genome of Liparis tanakae, snailfish: a comprehensive survey of snailfish specific genes.</title>
        <authorList>
            <person name="Kim W."/>
            <person name="Song I."/>
            <person name="Jeong J.-H."/>
            <person name="Kim D."/>
            <person name="Kim S."/>
            <person name="Ryu S."/>
            <person name="Song J.Y."/>
            <person name="Lee S.K."/>
        </authorList>
    </citation>
    <scope>NUCLEOTIDE SEQUENCE [LARGE SCALE GENOMIC DNA]</scope>
    <source>
        <tissue evidence="1">Muscle</tissue>
    </source>
</reference>
<dbReference type="Proteomes" id="UP000314294">
    <property type="component" value="Unassembled WGS sequence"/>
</dbReference>
<gene>
    <name evidence="1" type="ORF">EYF80_015097</name>
</gene>
<dbReference type="EMBL" id="SRLO01000111">
    <property type="protein sequence ID" value="TNN74779.1"/>
    <property type="molecule type" value="Genomic_DNA"/>
</dbReference>
<dbReference type="AlphaFoldDB" id="A0A4Z2I9L4"/>
<accession>A0A4Z2I9L4</accession>
<sequence length="158" mass="17699">MLPDSEAFFRDSRRRAERRDASPWLASAAGPWTNALRVVQSDSQMRFLMSVWMSSMLCCTAADSILLRKPWTSFRNFLADSSACVGPRRTLTTTRTKCSNATASSTSMPLLQRAAALQQTDRITFPFQPKYHIRGIPRVQKKSYLATVATTMRAASSL</sequence>
<evidence type="ECO:0000313" key="1">
    <source>
        <dbReference type="EMBL" id="TNN74779.1"/>
    </source>
</evidence>
<name>A0A4Z2I9L4_9TELE</name>
<keyword evidence="2" id="KW-1185">Reference proteome</keyword>
<organism evidence="1 2">
    <name type="scientific">Liparis tanakae</name>
    <name type="common">Tanaka's snailfish</name>
    <dbReference type="NCBI Taxonomy" id="230148"/>
    <lineage>
        <taxon>Eukaryota</taxon>
        <taxon>Metazoa</taxon>
        <taxon>Chordata</taxon>
        <taxon>Craniata</taxon>
        <taxon>Vertebrata</taxon>
        <taxon>Euteleostomi</taxon>
        <taxon>Actinopterygii</taxon>
        <taxon>Neopterygii</taxon>
        <taxon>Teleostei</taxon>
        <taxon>Neoteleostei</taxon>
        <taxon>Acanthomorphata</taxon>
        <taxon>Eupercaria</taxon>
        <taxon>Perciformes</taxon>
        <taxon>Cottioidei</taxon>
        <taxon>Cottales</taxon>
        <taxon>Liparidae</taxon>
        <taxon>Liparis</taxon>
    </lineage>
</organism>
<comment type="caution">
    <text evidence="1">The sequence shown here is derived from an EMBL/GenBank/DDBJ whole genome shotgun (WGS) entry which is preliminary data.</text>
</comment>
<protein>
    <submittedName>
        <fullName evidence="1">Uncharacterized protein</fullName>
    </submittedName>
</protein>